<keyword evidence="5" id="KW-0963">Cytoplasm</keyword>
<evidence type="ECO:0000313" key="8">
    <source>
        <dbReference type="Proteomes" id="UP000177395"/>
    </source>
</evidence>
<dbReference type="Gene3D" id="1.10.8.10">
    <property type="entry name" value="DNA helicase RuvA subunit, C-terminal domain"/>
    <property type="match status" value="1"/>
</dbReference>
<dbReference type="GO" id="GO:0003746">
    <property type="term" value="F:translation elongation factor activity"/>
    <property type="evidence" value="ECO:0007669"/>
    <property type="project" value="UniProtKB-UniRule"/>
</dbReference>
<dbReference type="HAMAP" id="MF_00050">
    <property type="entry name" value="EF_Ts"/>
    <property type="match status" value="1"/>
</dbReference>
<dbReference type="InterPro" id="IPR001816">
    <property type="entry name" value="Transl_elong_EFTs/EF1B"/>
</dbReference>
<feature type="domain" description="Translation elongation factor EFTs/EF1B dimerisation" evidence="6">
    <location>
        <begin position="59"/>
        <end position="193"/>
    </location>
</feature>
<dbReference type="InterPro" id="IPR014039">
    <property type="entry name" value="Transl_elong_EFTs/EF1B_dimer"/>
</dbReference>
<dbReference type="SUPFAM" id="SSF46934">
    <property type="entry name" value="UBA-like"/>
    <property type="match status" value="1"/>
</dbReference>
<dbReference type="FunFam" id="1.10.8.10:FF:000001">
    <property type="entry name" value="Elongation factor Ts"/>
    <property type="match status" value="1"/>
</dbReference>
<accession>A0A1F6FJS6</accession>
<evidence type="ECO:0000256" key="1">
    <source>
        <dbReference type="ARBA" id="ARBA00005532"/>
    </source>
</evidence>
<dbReference type="PANTHER" id="PTHR11741">
    <property type="entry name" value="ELONGATION FACTOR TS"/>
    <property type="match status" value="1"/>
</dbReference>
<sequence>MEITSAQIKALRDQTGISVMQCKRALEEAGGDMEKALIVLKQKRKEAADKKSDRALGAGTVGVYIHNTNEVAAMVLLASETDFVSKNEEFVVLAKEIAMHVAAQNPKFLSRDDVGEEAITKAKEVFAEDIKDKPAEMQEKIMEGKLNAYFKEQILLEQPFIKNPDVTIGEMVNGAVQKFGENVSVVEFKRLSVK</sequence>
<evidence type="ECO:0000256" key="2">
    <source>
        <dbReference type="ARBA" id="ARBA00016956"/>
    </source>
</evidence>
<evidence type="ECO:0000313" key="7">
    <source>
        <dbReference type="EMBL" id="OGG86100.1"/>
    </source>
</evidence>
<dbReference type="AlphaFoldDB" id="A0A1F6FJS6"/>
<comment type="caution">
    <text evidence="7">The sequence shown here is derived from an EMBL/GenBank/DDBJ whole genome shotgun (WGS) entry which is preliminary data.</text>
</comment>
<name>A0A1F6FJS6_9BACT</name>
<dbReference type="Gene3D" id="3.30.479.20">
    <property type="entry name" value="Elongation factor Ts, dimerisation domain"/>
    <property type="match status" value="1"/>
</dbReference>
<dbReference type="InterPro" id="IPR009060">
    <property type="entry name" value="UBA-like_sf"/>
</dbReference>
<dbReference type="InterPro" id="IPR036402">
    <property type="entry name" value="EF-Ts_dimer_sf"/>
</dbReference>
<evidence type="ECO:0000259" key="6">
    <source>
        <dbReference type="Pfam" id="PF00889"/>
    </source>
</evidence>
<evidence type="ECO:0000256" key="5">
    <source>
        <dbReference type="HAMAP-Rule" id="MF_00050"/>
    </source>
</evidence>
<comment type="function">
    <text evidence="5">Associates with the EF-Tu.GDP complex and induces the exchange of GDP to GTP. It remains bound to the aminoacyl-tRNA.EF-Tu.GTP complex up to the GTP hydrolysis stage on the ribosome.</text>
</comment>
<dbReference type="GO" id="GO:0005737">
    <property type="term" value="C:cytoplasm"/>
    <property type="evidence" value="ECO:0007669"/>
    <property type="project" value="UniProtKB-SubCell"/>
</dbReference>
<dbReference type="Gene3D" id="1.10.286.20">
    <property type="match status" value="1"/>
</dbReference>
<dbReference type="Pfam" id="PF00889">
    <property type="entry name" value="EF_TS"/>
    <property type="match status" value="1"/>
</dbReference>
<dbReference type="SUPFAM" id="SSF54713">
    <property type="entry name" value="Elongation factor Ts (EF-Ts), dimerisation domain"/>
    <property type="match status" value="1"/>
</dbReference>
<dbReference type="PANTHER" id="PTHR11741:SF0">
    <property type="entry name" value="ELONGATION FACTOR TS, MITOCHONDRIAL"/>
    <property type="match status" value="1"/>
</dbReference>
<gene>
    <name evidence="5" type="primary">tsf</name>
    <name evidence="7" type="ORF">A2392_01410</name>
</gene>
<dbReference type="EMBL" id="MFMS01000002">
    <property type="protein sequence ID" value="OGG86100.1"/>
    <property type="molecule type" value="Genomic_DNA"/>
</dbReference>
<evidence type="ECO:0000256" key="3">
    <source>
        <dbReference type="ARBA" id="ARBA00022768"/>
    </source>
</evidence>
<protein>
    <recommendedName>
        <fullName evidence="2 5">Elongation factor Ts</fullName>
        <shortName evidence="5">EF-Ts</shortName>
    </recommendedName>
</protein>
<keyword evidence="3 5" id="KW-0251">Elongation factor</keyword>
<organism evidence="7 8">
    <name type="scientific">Candidatus Kaiserbacteria bacterium RIFOXYB1_FULL_46_14</name>
    <dbReference type="NCBI Taxonomy" id="1798531"/>
    <lineage>
        <taxon>Bacteria</taxon>
        <taxon>Candidatus Kaiseribacteriota</taxon>
    </lineage>
</organism>
<comment type="similarity">
    <text evidence="1 5">Belongs to the EF-Ts family.</text>
</comment>
<dbReference type="Proteomes" id="UP000177395">
    <property type="component" value="Unassembled WGS sequence"/>
</dbReference>
<reference evidence="7 8" key="1">
    <citation type="journal article" date="2016" name="Nat. Commun.">
        <title>Thousands of microbial genomes shed light on interconnected biogeochemical processes in an aquifer system.</title>
        <authorList>
            <person name="Anantharaman K."/>
            <person name="Brown C.T."/>
            <person name="Hug L.A."/>
            <person name="Sharon I."/>
            <person name="Castelle C.J."/>
            <person name="Probst A.J."/>
            <person name="Thomas B.C."/>
            <person name="Singh A."/>
            <person name="Wilkins M.J."/>
            <person name="Karaoz U."/>
            <person name="Brodie E.L."/>
            <person name="Williams K.H."/>
            <person name="Hubbard S.S."/>
            <person name="Banfield J.F."/>
        </authorList>
    </citation>
    <scope>NUCLEOTIDE SEQUENCE [LARGE SCALE GENOMIC DNA]</scope>
</reference>
<feature type="region of interest" description="Involved in Mg(2+) ion dislocation from EF-Tu" evidence="5">
    <location>
        <begin position="81"/>
        <end position="84"/>
    </location>
</feature>
<evidence type="ECO:0000256" key="4">
    <source>
        <dbReference type="ARBA" id="ARBA00022917"/>
    </source>
</evidence>
<comment type="subcellular location">
    <subcellularLocation>
        <location evidence="5">Cytoplasm</location>
    </subcellularLocation>
</comment>
<keyword evidence="4 5" id="KW-0648">Protein biosynthesis</keyword>
<dbReference type="STRING" id="1798531.A2392_01410"/>
<proteinExistence type="inferred from homology"/>